<reference evidence="2 3" key="1">
    <citation type="submission" date="2024-04" db="EMBL/GenBank/DDBJ databases">
        <authorList>
            <consortium name="Genoscope - CEA"/>
            <person name="William W."/>
        </authorList>
    </citation>
    <scope>NUCLEOTIDE SEQUENCE [LARGE SCALE GENOMIC DNA]</scope>
</reference>
<organism evidence="2 3">
    <name type="scientific">Lymnaea stagnalis</name>
    <name type="common">Great pond snail</name>
    <name type="synonym">Helix stagnalis</name>
    <dbReference type="NCBI Taxonomy" id="6523"/>
    <lineage>
        <taxon>Eukaryota</taxon>
        <taxon>Metazoa</taxon>
        <taxon>Spiralia</taxon>
        <taxon>Lophotrochozoa</taxon>
        <taxon>Mollusca</taxon>
        <taxon>Gastropoda</taxon>
        <taxon>Heterobranchia</taxon>
        <taxon>Euthyneura</taxon>
        <taxon>Panpulmonata</taxon>
        <taxon>Hygrophila</taxon>
        <taxon>Lymnaeoidea</taxon>
        <taxon>Lymnaeidae</taxon>
        <taxon>Lymnaea</taxon>
    </lineage>
</organism>
<dbReference type="EMBL" id="CAXITT010000591">
    <property type="protein sequence ID" value="CAL1544039.1"/>
    <property type="molecule type" value="Genomic_DNA"/>
</dbReference>
<gene>
    <name evidence="2" type="ORF">GSLYS_00017552001</name>
</gene>
<protein>
    <submittedName>
        <fullName evidence="2">Uncharacterized protein</fullName>
    </submittedName>
</protein>
<feature type="signal peptide" evidence="1">
    <location>
        <begin position="1"/>
        <end position="18"/>
    </location>
</feature>
<evidence type="ECO:0000313" key="2">
    <source>
        <dbReference type="EMBL" id="CAL1544039.1"/>
    </source>
</evidence>
<keyword evidence="3" id="KW-1185">Reference proteome</keyword>
<evidence type="ECO:0000313" key="3">
    <source>
        <dbReference type="Proteomes" id="UP001497497"/>
    </source>
</evidence>
<dbReference type="AlphaFoldDB" id="A0AAV2IBH5"/>
<proteinExistence type="predicted"/>
<accession>A0AAV2IBH5</accession>
<feature type="chain" id="PRO_5043673998" evidence="1">
    <location>
        <begin position="19"/>
        <end position="107"/>
    </location>
</feature>
<keyword evidence="1" id="KW-0732">Signal</keyword>
<comment type="caution">
    <text evidence="2">The sequence shown here is derived from an EMBL/GenBank/DDBJ whole genome shotgun (WGS) entry which is preliminary data.</text>
</comment>
<name>A0AAV2IBH5_LYMST</name>
<dbReference type="Proteomes" id="UP001497497">
    <property type="component" value="Unassembled WGS sequence"/>
</dbReference>
<evidence type="ECO:0000256" key="1">
    <source>
        <dbReference type="SAM" id="SignalP"/>
    </source>
</evidence>
<sequence length="107" mass="11806">MAIHFVLLLIMVVSFAPSHPLPLEGAVVRLTNYRQNRQAPYTTTLPPTTTIKDNCGGCPAGQRCILVYPSCTTPPPNCNLLKAVDPSRSCEWPCKPFNQCGYQDIWG</sequence>